<accession>L7ITE8</accession>
<proteinExistence type="predicted"/>
<dbReference type="AlphaFoldDB" id="L7ITE8"/>
<name>L7ITE8_PYRO1</name>
<evidence type="ECO:0000313" key="1">
    <source>
        <dbReference type="EMBL" id="ELQ58859.1"/>
    </source>
</evidence>
<dbReference type="EMBL" id="JH794880">
    <property type="protein sequence ID" value="ELQ58859.1"/>
    <property type="molecule type" value="Genomic_DNA"/>
</dbReference>
<organism>
    <name type="scientific">Pyricularia oryzae (strain P131)</name>
    <name type="common">Rice blast fungus</name>
    <name type="synonym">Magnaporthe oryzae</name>
    <dbReference type="NCBI Taxonomy" id="1143193"/>
    <lineage>
        <taxon>Eukaryota</taxon>
        <taxon>Fungi</taxon>
        <taxon>Dikarya</taxon>
        <taxon>Ascomycota</taxon>
        <taxon>Pezizomycotina</taxon>
        <taxon>Sordariomycetes</taxon>
        <taxon>Sordariomycetidae</taxon>
        <taxon>Magnaporthales</taxon>
        <taxon>Pyriculariaceae</taxon>
        <taxon>Pyricularia</taxon>
    </lineage>
</organism>
<sequence length="179" mass="20869">MLTSPRCNSFGHYGIAFYPASWPSQTYHPPQTLWDDDTSIENRGAYYGSYYDYYYEFTRYEKASPLSQEPRRSAQGYSLSYWDPLEIPIILAGSVFDANSPGKWIYDWVAHVHSVPEGREMIGIAGELWLLFIQISGKIKRASEVMPDIRTLENREMVDDFIESGERLIDKLRRLFKRC</sequence>
<protein>
    <submittedName>
        <fullName evidence="1">Uncharacterized protein</fullName>
    </submittedName>
</protein>
<gene>
    <name evidence="1" type="ORF">OOW_P131scaffold01502g1</name>
</gene>
<reference evidence="1" key="1">
    <citation type="journal article" date="2012" name="PLoS Genet.">
        <title>Comparative analysis of the genomes of two field isolates of the rice blast fungus Magnaporthe oryzae.</title>
        <authorList>
            <person name="Xue M."/>
            <person name="Yang J."/>
            <person name="Li Z."/>
            <person name="Hu S."/>
            <person name="Yao N."/>
            <person name="Dean R.A."/>
            <person name="Zhao W."/>
            <person name="Shen M."/>
            <person name="Zhang H."/>
            <person name="Li C."/>
            <person name="Liu L."/>
            <person name="Cao L."/>
            <person name="Xu X."/>
            <person name="Xing Y."/>
            <person name="Hsiang T."/>
            <person name="Zhang Z."/>
            <person name="Xu J.R."/>
            <person name="Peng Y.L."/>
        </authorList>
    </citation>
    <scope>NUCLEOTIDE SEQUENCE [LARGE SCALE GENOMIC DNA]</scope>
    <source>
        <strain evidence="1">P131</strain>
    </source>
</reference>